<name>A0AAE0KWC9_9CHLO</name>
<dbReference type="Proteomes" id="UP001190700">
    <property type="component" value="Unassembled WGS sequence"/>
</dbReference>
<evidence type="ECO:0000256" key="4">
    <source>
        <dbReference type="ARBA" id="ARBA00025806"/>
    </source>
</evidence>
<dbReference type="InterPro" id="IPR024861">
    <property type="entry name" value="Donson"/>
</dbReference>
<evidence type="ECO:0000313" key="5">
    <source>
        <dbReference type="EMBL" id="KAK3263176.1"/>
    </source>
</evidence>
<gene>
    <name evidence="5" type="ORF">CYMTET_28006</name>
</gene>
<keyword evidence="3" id="KW-0539">Nucleus</keyword>
<sequence>MMTLPQIKTTDPYADVDDEPESMLSFSGTIQVHALFNFLLSYCMTRGMTEGGSVPTLLAPVPFQNAVVNSLPLQCGHVRRAEPVAEQRNAGDAANAEMADADGCVTVFTAECKQLVPPWVASRLCCLFAQTQEGGFEAVFDTDPRCQRLNVHSSVPPLLQEGASGSLGRKSEDEYALMRDSHMLHQHAVRQIRLKGGRFTSTLHV</sequence>
<dbReference type="PANTHER" id="PTHR12972:SF0">
    <property type="entry name" value="PROTEIN DOWNSTREAM NEIGHBOR OF SON"/>
    <property type="match status" value="1"/>
</dbReference>
<evidence type="ECO:0000256" key="3">
    <source>
        <dbReference type="ARBA" id="ARBA00023242"/>
    </source>
</evidence>
<keyword evidence="6" id="KW-1185">Reference proteome</keyword>
<comment type="similarity">
    <text evidence="4">Belongs to the DONSON family.</text>
</comment>
<keyword evidence="2" id="KW-0217">Developmental protein</keyword>
<reference evidence="5 6" key="1">
    <citation type="journal article" date="2015" name="Genome Biol. Evol.">
        <title>Comparative Genomics of a Bacterivorous Green Alga Reveals Evolutionary Causalities and Consequences of Phago-Mixotrophic Mode of Nutrition.</title>
        <authorList>
            <person name="Burns J.A."/>
            <person name="Paasch A."/>
            <person name="Narechania A."/>
            <person name="Kim E."/>
        </authorList>
    </citation>
    <scope>NUCLEOTIDE SEQUENCE [LARGE SCALE GENOMIC DNA]</scope>
    <source>
        <strain evidence="5 6">PLY_AMNH</strain>
    </source>
</reference>
<comment type="caution">
    <text evidence="5">The sequence shown here is derived from an EMBL/GenBank/DDBJ whole genome shotgun (WGS) entry which is preliminary data.</text>
</comment>
<dbReference type="AlphaFoldDB" id="A0AAE0KWC9"/>
<protein>
    <submittedName>
        <fullName evidence="5">Uncharacterized protein</fullName>
    </submittedName>
</protein>
<comment type="subcellular location">
    <subcellularLocation>
        <location evidence="1">Nucleus</location>
    </subcellularLocation>
</comment>
<evidence type="ECO:0000313" key="6">
    <source>
        <dbReference type="Proteomes" id="UP001190700"/>
    </source>
</evidence>
<dbReference type="EMBL" id="LGRX02015653">
    <property type="protein sequence ID" value="KAK3263176.1"/>
    <property type="molecule type" value="Genomic_DNA"/>
</dbReference>
<accession>A0AAE0KWC9</accession>
<dbReference type="GO" id="GO:0033260">
    <property type="term" value="P:nuclear DNA replication"/>
    <property type="evidence" value="ECO:0007669"/>
    <property type="project" value="TreeGrafter"/>
</dbReference>
<organism evidence="5 6">
    <name type="scientific">Cymbomonas tetramitiformis</name>
    <dbReference type="NCBI Taxonomy" id="36881"/>
    <lineage>
        <taxon>Eukaryota</taxon>
        <taxon>Viridiplantae</taxon>
        <taxon>Chlorophyta</taxon>
        <taxon>Pyramimonadophyceae</taxon>
        <taxon>Pyramimonadales</taxon>
        <taxon>Pyramimonadaceae</taxon>
        <taxon>Cymbomonas</taxon>
    </lineage>
</organism>
<evidence type="ECO:0000256" key="2">
    <source>
        <dbReference type="ARBA" id="ARBA00022473"/>
    </source>
</evidence>
<proteinExistence type="inferred from homology"/>
<evidence type="ECO:0000256" key="1">
    <source>
        <dbReference type="ARBA" id="ARBA00004123"/>
    </source>
</evidence>
<dbReference type="PANTHER" id="PTHR12972">
    <property type="entry name" value="DOWNSTREAM NEIGHBOR OF SON"/>
    <property type="match status" value="1"/>
</dbReference>
<dbReference type="GO" id="GO:0005634">
    <property type="term" value="C:nucleus"/>
    <property type="evidence" value="ECO:0007669"/>
    <property type="project" value="UniProtKB-SubCell"/>
</dbReference>